<reference evidence="2" key="1">
    <citation type="submission" date="2023-08" db="EMBL/GenBank/DDBJ databases">
        <authorList>
            <person name="Chen Y."/>
            <person name="Shah S."/>
            <person name="Dougan E. K."/>
            <person name="Thang M."/>
            <person name="Chan C."/>
        </authorList>
    </citation>
    <scope>NUCLEOTIDE SEQUENCE</scope>
</reference>
<evidence type="ECO:0000313" key="2">
    <source>
        <dbReference type="EMBL" id="CAJ1385955.1"/>
    </source>
</evidence>
<dbReference type="AlphaFoldDB" id="A0AA36IE42"/>
<organism evidence="2 3">
    <name type="scientific">Effrenium voratum</name>
    <dbReference type="NCBI Taxonomy" id="2562239"/>
    <lineage>
        <taxon>Eukaryota</taxon>
        <taxon>Sar</taxon>
        <taxon>Alveolata</taxon>
        <taxon>Dinophyceae</taxon>
        <taxon>Suessiales</taxon>
        <taxon>Symbiodiniaceae</taxon>
        <taxon>Effrenium</taxon>
    </lineage>
</organism>
<evidence type="ECO:0000313" key="3">
    <source>
        <dbReference type="Proteomes" id="UP001178507"/>
    </source>
</evidence>
<feature type="region of interest" description="Disordered" evidence="1">
    <location>
        <begin position="1"/>
        <end position="21"/>
    </location>
</feature>
<keyword evidence="3" id="KW-1185">Reference proteome</keyword>
<dbReference type="Proteomes" id="UP001178507">
    <property type="component" value="Unassembled WGS sequence"/>
</dbReference>
<dbReference type="Gene3D" id="3.40.50.150">
    <property type="entry name" value="Vaccinia Virus protein VP39"/>
    <property type="match status" value="1"/>
</dbReference>
<protein>
    <submittedName>
        <fullName evidence="2">Uncharacterized protein</fullName>
    </submittedName>
</protein>
<proteinExistence type="predicted"/>
<dbReference type="EMBL" id="CAUJNA010001310">
    <property type="protein sequence ID" value="CAJ1385955.1"/>
    <property type="molecule type" value="Genomic_DNA"/>
</dbReference>
<gene>
    <name evidence="2" type="ORF">EVOR1521_LOCUS12432</name>
</gene>
<accession>A0AA36IE42</accession>
<sequence length="738" mass="82347">MKRGRDDTPPQRGGLDGAPMATPSVLGFARWGLQRRPQVLAAMKALGRAKRRVRLFSMYTGWGTAEMAADALRSALRELGEDLEIELVWICESNVDKCRYLANAFRNVQYIFTDASEVATGFAREYRSGCKLLVPFDLDGGFVGYPCVDLSSLNNGPGQFTDTATATGRGYANMLSVVDRCSGLAFLGVENSANMWRKRKQDEWRRPIDLQDEAFRGRGFVASSHCVSAHEFGPPQSRRRSWSLYLRRGAPDSELQAEVALSDLFLSFRCSLMCLDRILEQPAKPAAKPGKSKHNLDCKWPKQFLSLAKALGKEAQLAEKLRQVQQRQLSLTPREVHVVALAALELETRQVDLDRNLVVIQVDQNFGRSWHRSNPQNVTPCIIPKGKYVVTGPHWRLLGTREKCMLQGVGLEEIQSYSMEKYLSDAQLSDMAGNAFCAPICLAALLTLLSCWEAKPPESMSGAAMFERFGERYRHWEMDALRTLVQKVQDRAWRLETAERSACSVLPPLCPELTSQRPSPELLFDDFERLLEQDVEGMKGEVDPARVSISVPTSELPLAVRDPFEAAECCRLAVHLLTLLCNQFEHISQSALTRFALIARLLMQILPMPLPLDHPKASGCFWMQEMKQETKADLMRHLFLIARHFAAVCCTLRASRETDGARVVVSAAIAAIMAMPCCGGSWWGLCMAPLHPGALQWPRRGSLPAFRCRLRHLQGRLRDLAFGGARVPSAAFPGAGLL</sequence>
<evidence type="ECO:0000256" key="1">
    <source>
        <dbReference type="SAM" id="MobiDB-lite"/>
    </source>
</evidence>
<dbReference type="SUPFAM" id="SSF53335">
    <property type="entry name" value="S-adenosyl-L-methionine-dependent methyltransferases"/>
    <property type="match status" value="1"/>
</dbReference>
<name>A0AA36IE42_9DINO</name>
<dbReference type="InterPro" id="IPR029063">
    <property type="entry name" value="SAM-dependent_MTases_sf"/>
</dbReference>
<comment type="caution">
    <text evidence="2">The sequence shown here is derived from an EMBL/GenBank/DDBJ whole genome shotgun (WGS) entry which is preliminary data.</text>
</comment>